<dbReference type="PROSITE" id="PS51257">
    <property type="entry name" value="PROKAR_LIPOPROTEIN"/>
    <property type="match status" value="1"/>
</dbReference>
<proteinExistence type="predicted"/>
<evidence type="ECO:0000256" key="2">
    <source>
        <dbReference type="SAM" id="SignalP"/>
    </source>
</evidence>
<dbReference type="Proteomes" id="UP000278886">
    <property type="component" value="Chromosome"/>
</dbReference>
<dbReference type="KEGG" id="lyd:D7I47_06855"/>
<evidence type="ECO:0008006" key="5">
    <source>
        <dbReference type="Google" id="ProtNLM"/>
    </source>
</evidence>
<accession>A0A387B861</accession>
<feature type="region of interest" description="Disordered" evidence="1">
    <location>
        <begin position="31"/>
        <end position="55"/>
    </location>
</feature>
<dbReference type="SUPFAM" id="SSF54593">
    <property type="entry name" value="Glyoxalase/Bleomycin resistance protein/Dihydroxybiphenyl dioxygenase"/>
    <property type="match status" value="1"/>
</dbReference>
<feature type="signal peptide" evidence="2">
    <location>
        <begin position="1"/>
        <end position="27"/>
    </location>
</feature>
<evidence type="ECO:0000256" key="1">
    <source>
        <dbReference type="SAM" id="MobiDB-lite"/>
    </source>
</evidence>
<organism evidence="3 4">
    <name type="scientific">Protaetiibacter intestinalis</name>
    <dbReference type="NCBI Taxonomy" id="2419774"/>
    <lineage>
        <taxon>Bacteria</taxon>
        <taxon>Bacillati</taxon>
        <taxon>Actinomycetota</taxon>
        <taxon>Actinomycetes</taxon>
        <taxon>Micrococcales</taxon>
        <taxon>Microbacteriaceae</taxon>
        <taxon>Protaetiibacter</taxon>
    </lineage>
</organism>
<evidence type="ECO:0000313" key="4">
    <source>
        <dbReference type="Proteomes" id="UP000278886"/>
    </source>
</evidence>
<feature type="chain" id="PRO_5039576851" description="SPOR domain-containing protein" evidence="2">
    <location>
        <begin position="28"/>
        <end position="168"/>
    </location>
</feature>
<dbReference type="EMBL" id="CP032630">
    <property type="protein sequence ID" value="AYF98001.1"/>
    <property type="molecule type" value="Genomic_DNA"/>
</dbReference>
<keyword evidence="2" id="KW-0732">Signal</keyword>
<keyword evidence="4" id="KW-1185">Reference proteome</keyword>
<gene>
    <name evidence="3" type="ORF">D7I47_06855</name>
</gene>
<reference evidence="4" key="1">
    <citation type="submission" date="2018-09" db="EMBL/GenBank/DDBJ databases">
        <title>Genome sequencing of strain 2DFWR-13.</title>
        <authorList>
            <person name="Heo J."/>
            <person name="Kim S.-J."/>
            <person name="Kwon S.-W."/>
        </authorList>
    </citation>
    <scope>NUCLEOTIDE SEQUENCE [LARGE SCALE GENOMIC DNA]</scope>
    <source>
        <strain evidence="4">2DFWR-13</strain>
    </source>
</reference>
<protein>
    <recommendedName>
        <fullName evidence="5">SPOR domain-containing protein</fullName>
    </recommendedName>
</protein>
<evidence type="ECO:0000313" key="3">
    <source>
        <dbReference type="EMBL" id="AYF98001.1"/>
    </source>
</evidence>
<sequence length="168" mass="17326">MSIRIRIRARLALVGGAGILLALSGCAAPAPTTPEVADPPTQSDSTTDETVDTPDAPTVGGFIDPAWPWPEALPRPDATPTFETSGANPVGEGGVWSITVTVGSIDEAQAYADRLAAAGITWFTPSFADLDQGDDELGLAAKSETYMATLSVAPATLEMEFSFVGSLS</sequence>
<dbReference type="RefSeq" id="WP_120762349.1">
    <property type="nucleotide sequence ID" value="NZ_CP032630.1"/>
</dbReference>
<dbReference type="InterPro" id="IPR029068">
    <property type="entry name" value="Glyas_Bleomycin-R_OHBP_Dase"/>
</dbReference>
<dbReference type="AlphaFoldDB" id="A0A387B861"/>
<name>A0A387B861_9MICO</name>